<comment type="caution">
    <text evidence="3">The sequence shown here is derived from an EMBL/GenBank/DDBJ whole genome shotgun (WGS) entry which is preliminary data.</text>
</comment>
<dbReference type="Proteomes" id="UP001500843">
    <property type="component" value="Unassembled WGS sequence"/>
</dbReference>
<evidence type="ECO:0000313" key="3">
    <source>
        <dbReference type="EMBL" id="GAA4708448.1"/>
    </source>
</evidence>
<name>A0ABP8XHY4_9MICO</name>
<dbReference type="RefSeq" id="WP_253874693.1">
    <property type="nucleotide sequence ID" value="NZ_BAABHM010000015.1"/>
</dbReference>
<evidence type="ECO:0008006" key="5">
    <source>
        <dbReference type="Google" id="ProtNLM"/>
    </source>
</evidence>
<dbReference type="EMBL" id="BAABHM010000015">
    <property type="protein sequence ID" value="GAA4708448.1"/>
    <property type="molecule type" value="Genomic_DNA"/>
</dbReference>
<organism evidence="3 4">
    <name type="scientific">Promicromonospora umidemergens</name>
    <dbReference type="NCBI Taxonomy" id="629679"/>
    <lineage>
        <taxon>Bacteria</taxon>
        <taxon>Bacillati</taxon>
        <taxon>Actinomycetota</taxon>
        <taxon>Actinomycetes</taxon>
        <taxon>Micrococcales</taxon>
        <taxon>Promicromonosporaceae</taxon>
        <taxon>Promicromonospora</taxon>
    </lineage>
</organism>
<gene>
    <name evidence="3" type="ORF">GCM10023198_33880</name>
</gene>
<dbReference type="InterPro" id="IPR038482">
    <property type="entry name" value="Tp34-type_sf"/>
</dbReference>
<evidence type="ECO:0000256" key="2">
    <source>
        <dbReference type="ARBA" id="ARBA00022729"/>
    </source>
</evidence>
<reference evidence="4" key="1">
    <citation type="journal article" date="2019" name="Int. J. Syst. Evol. Microbiol.">
        <title>The Global Catalogue of Microorganisms (GCM) 10K type strain sequencing project: providing services to taxonomists for standard genome sequencing and annotation.</title>
        <authorList>
            <consortium name="The Broad Institute Genomics Platform"/>
            <consortium name="The Broad Institute Genome Sequencing Center for Infectious Disease"/>
            <person name="Wu L."/>
            <person name="Ma J."/>
        </authorList>
    </citation>
    <scope>NUCLEOTIDE SEQUENCE [LARGE SCALE GENOMIC DNA]</scope>
    <source>
        <strain evidence="4">JCM 17975</strain>
    </source>
</reference>
<dbReference type="Gene3D" id="2.60.40.2480">
    <property type="entry name" value="Periplasmic metal-binding protein Tp34-type"/>
    <property type="match status" value="1"/>
</dbReference>
<protein>
    <recommendedName>
        <fullName evidence="5">Fe2+ transport protein</fullName>
    </recommendedName>
</protein>
<keyword evidence="2" id="KW-0732">Signal</keyword>
<sequence>MTTPATTPPRDPGSSEATERQLRLAVAQGAAYRKALDHMAQDVADAGGTQQAGDYLVGYAIEKAEGMYHLEDGELVWHNPGAANAHVEVVVCDGADGRFVPGLNVSATLVTPGGQELGPFPQELVWHPMLYHYARNWELPEDGEYTLRVHVDPPTFMRHDEINGRRFAAPVDVEFAGVRIERGAEPVDPPS</sequence>
<evidence type="ECO:0000256" key="1">
    <source>
        <dbReference type="ARBA" id="ARBA00010013"/>
    </source>
</evidence>
<comment type="similarity">
    <text evidence="1">Belongs to the UPF0423 family.</text>
</comment>
<keyword evidence="4" id="KW-1185">Reference proteome</keyword>
<dbReference type="InterPro" id="IPR018470">
    <property type="entry name" value="Metal-bd_Tp34-typ"/>
</dbReference>
<accession>A0ABP8XHY4</accession>
<proteinExistence type="inferred from homology"/>
<dbReference type="Pfam" id="PF10634">
    <property type="entry name" value="Iron_transport"/>
    <property type="match status" value="1"/>
</dbReference>
<evidence type="ECO:0000313" key="4">
    <source>
        <dbReference type="Proteomes" id="UP001500843"/>
    </source>
</evidence>